<feature type="region of interest" description="Disordered" evidence="1">
    <location>
        <begin position="537"/>
        <end position="564"/>
    </location>
</feature>
<feature type="transmembrane region" description="Helical" evidence="2">
    <location>
        <begin position="12"/>
        <end position="33"/>
    </location>
</feature>
<evidence type="ECO:0000256" key="1">
    <source>
        <dbReference type="SAM" id="MobiDB-lite"/>
    </source>
</evidence>
<evidence type="ECO:0000313" key="4">
    <source>
        <dbReference type="EMBL" id="EEF67616.1"/>
    </source>
</evidence>
<dbReference type="EMBL" id="ACCF01000130">
    <property type="protein sequence ID" value="EEF67616.1"/>
    <property type="molecule type" value="Genomic_DNA"/>
</dbReference>
<name>B9Y8R4_9FIRM</name>
<dbReference type="OrthoDB" id="9809781at2"/>
<organism evidence="4 5">
    <name type="scientific">Holdemania filiformis DSM 12042</name>
    <dbReference type="NCBI Taxonomy" id="545696"/>
    <lineage>
        <taxon>Bacteria</taxon>
        <taxon>Bacillati</taxon>
        <taxon>Bacillota</taxon>
        <taxon>Erysipelotrichia</taxon>
        <taxon>Erysipelotrichales</taxon>
        <taxon>Erysipelotrichaceae</taxon>
        <taxon>Holdemania</taxon>
    </lineage>
</organism>
<feature type="domain" description="Calcineurin-like phosphoesterase" evidence="3">
    <location>
        <begin position="346"/>
        <end position="529"/>
    </location>
</feature>
<evidence type="ECO:0000313" key="5">
    <source>
        <dbReference type="Proteomes" id="UP000005950"/>
    </source>
</evidence>
<dbReference type="InterPro" id="IPR004843">
    <property type="entry name" value="Calcineurin-like_PHP"/>
</dbReference>
<reference evidence="4 5" key="2">
    <citation type="submission" date="2009-02" db="EMBL/GenBank/DDBJ databases">
        <title>Draft genome sequence of Holdemania filiformis DSM 12042.</title>
        <authorList>
            <person name="Sudarsanam P."/>
            <person name="Ley R."/>
            <person name="Guruge J."/>
            <person name="Turnbaugh P.J."/>
            <person name="Mahowald M."/>
            <person name="Liep D."/>
            <person name="Gordon J."/>
        </authorList>
    </citation>
    <scope>NUCLEOTIDE SEQUENCE [LARGE SCALE GENOMIC DNA]</scope>
    <source>
        <strain evidence="4 5">DSM 12042</strain>
    </source>
</reference>
<dbReference type="PANTHER" id="PTHR45867:SF3">
    <property type="entry name" value="ACID PHOSPHATASE TYPE 7"/>
    <property type="match status" value="1"/>
</dbReference>
<dbReference type="eggNOG" id="COG1409">
    <property type="taxonomic scope" value="Bacteria"/>
</dbReference>
<dbReference type="Gene3D" id="2.60.120.260">
    <property type="entry name" value="Galactose-binding domain-like"/>
    <property type="match status" value="1"/>
</dbReference>
<dbReference type="STRING" id="545696.HOLDEFILI_02212"/>
<evidence type="ECO:0000256" key="2">
    <source>
        <dbReference type="SAM" id="Phobius"/>
    </source>
</evidence>
<keyword evidence="2" id="KW-1133">Transmembrane helix</keyword>
<dbReference type="SUPFAM" id="SSF56300">
    <property type="entry name" value="Metallo-dependent phosphatases"/>
    <property type="match status" value="1"/>
</dbReference>
<dbReference type="Proteomes" id="UP000005950">
    <property type="component" value="Unassembled WGS sequence"/>
</dbReference>
<dbReference type="RefSeq" id="WP_006059399.1">
    <property type="nucleotide sequence ID" value="NZ_GG657557.1"/>
</dbReference>
<dbReference type="HOGENOM" id="CLU_483623_0_0_9"/>
<gene>
    <name evidence="4" type="ORF">HOLDEFILI_02212</name>
</gene>
<accession>B9Y8R4</accession>
<dbReference type="PANTHER" id="PTHR45867">
    <property type="entry name" value="PURPLE ACID PHOSPHATASE"/>
    <property type="match status" value="1"/>
</dbReference>
<dbReference type="GO" id="GO:0016787">
    <property type="term" value="F:hydrolase activity"/>
    <property type="evidence" value="ECO:0007669"/>
    <property type="project" value="InterPro"/>
</dbReference>
<dbReference type="InterPro" id="IPR029052">
    <property type="entry name" value="Metallo-depent_PP-like"/>
</dbReference>
<keyword evidence="2" id="KW-0472">Membrane</keyword>
<evidence type="ECO:0000259" key="3">
    <source>
        <dbReference type="Pfam" id="PF00149"/>
    </source>
</evidence>
<feature type="non-terminal residue" evidence="4">
    <location>
        <position position="564"/>
    </location>
</feature>
<sequence length="564" mass="63124">MNDIKKRERIILILGSLAGLLLVGFMLVFALAVHQSYTVQEHNGTLKTISEERTVTLVQSGQTFWRYWDEGENPEPSASLRWTEPDYDDSAWKSGMGTFGAYADSAAGRQKTDTLLNYALPDRRAIPVYYFRTEFEGGDLGNVQCLTGKIHYDDAVMMYLNGELVYASNIPDGGYTAENLYGSSTRVGEAENDIFVINNLDSLKSGRNVLAVELHQRDEASSDIYFDLEILETSNETSMTQPLDLSGLVLEQGAKNDEIIVDWLTENKGTYELIWAPGTDKSALRTPAGRKLMGGRKTGVGGTFSYHGKLSSLPEGQSYVYQIVDLQHNLSSEVSSFKIQPEQPFTFGFVGDVQIRTEHLEENQENWQRAVDTLAQLQPDLSFILTAGDQVNSSDNEKALKEYNAFRSPAALKQIPVAVNIGNHEGNTELLESQFERLKNGSDYYYDYGDTLFYALNCMDTDTQAHLDKLSQTITRHKPRWVIVTMHYSLFGSKDRSDNEKVMAARDAYAQAFSDLNVDVVLSGHDHYYSRSLLMQGETTTDRQEGRKRRGDVLYVSGGTPTGS</sequence>
<comment type="caution">
    <text evidence="4">The sequence shown here is derived from an EMBL/GenBank/DDBJ whole genome shotgun (WGS) entry which is preliminary data.</text>
</comment>
<dbReference type="Pfam" id="PF00149">
    <property type="entry name" value="Metallophos"/>
    <property type="match status" value="1"/>
</dbReference>
<keyword evidence="2" id="KW-0812">Transmembrane</keyword>
<reference evidence="4 5" key="1">
    <citation type="submission" date="2008-12" db="EMBL/GenBank/DDBJ databases">
        <authorList>
            <person name="Fulton L."/>
            <person name="Clifton S."/>
            <person name="Fulton B."/>
            <person name="Xu J."/>
            <person name="Minx P."/>
            <person name="Pepin K.H."/>
            <person name="Johnson M."/>
            <person name="Bhonagiri V."/>
            <person name="Nash W.E."/>
            <person name="Mardis E.R."/>
            <person name="Wilson R.K."/>
        </authorList>
    </citation>
    <scope>NUCLEOTIDE SEQUENCE [LARGE SCALE GENOMIC DNA]</scope>
    <source>
        <strain evidence="4 5">DSM 12042</strain>
    </source>
</reference>
<proteinExistence type="predicted"/>
<protein>
    <submittedName>
        <fullName evidence="4">Ser/Thr phosphatase family protein</fullName>
    </submittedName>
</protein>
<dbReference type="Gene3D" id="3.60.21.10">
    <property type="match status" value="1"/>
</dbReference>
<dbReference type="AlphaFoldDB" id="B9Y8R4"/>